<dbReference type="GO" id="GO:0071555">
    <property type="term" value="P:cell wall organization"/>
    <property type="evidence" value="ECO:0007669"/>
    <property type="project" value="UniProtKB-KW"/>
</dbReference>
<evidence type="ECO:0000313" key="8">
    <source>
        <dbReference type="EMBL" id="PWH06142.1"/>
    </source>
</evidence>
<evidence type="ECO:0000256" key="6">
    <source>
        <dbReference type="ARBA" id="ARBA00023316"/>
    </source>
</evidence>
<dbReference type="PANTHER" id="PTHR36174">
    <property type="entry name" value="LIPID II:GLYCINE GLYCYLTRANSFERASE"/>
    <property type="match status" value="1"/>
</dbReference>
<sequence>MVMRVEKAGAPAGATERATTSPALQVRPIDESEYIAHFAAHTGASYQQTPEWAAVRRGDWEPEFVGWFDADGGCAGIAVIRYRRLPGTSFRLAYIPAGPLLDWSDASLRSALDALRDHLDERRVFVVRMYPPVDSRTWSSGRVRRAVGESSMQHLSEVTPDTTNAVADEVREVLHSGGWAPMRTEEDVESTQPCFLYSVPLDGLNEDEVFSRMSKDWRKNIRAAQKRGVEVRPAAHEDLPTVHRLHVETSRRNGFTPLPLTFFETVWDEFEQHRSGSARFDLASVEEEVISGTLMLAVAGRDYGLVAGNSVHHREARPSNAIHWVRIRSAITDGAGALDLGAVPPVLTASHPSAGLLHFKLGLGGEIAENIGGWQLVLRPGVDRVFRTVYSLYREAPRLARVLRPGGGATSRASD</sequence>
<dbReference type="AlphaFoldDB" id="A0A2U2RJT7"/>
<protein>
    <recommendedName>
        <fullName evidence="10">Peptidoglycan bridge formation glycyltransferase FemA/FemB family protein</fullName>
    </recommendedName>
</protein>
<dbReference type="InterPro" id="IPR050644">
    <property type="entry name" value="PG_Glycine_Bridge_Synth"/>
</dbReference>
<comment type="caution">
    <text evidence="8">The sequence shown here is derived from an EMBL/GenBank/DDBJ whole genome shotgun (WGS) entry which is preliminary data.</text>
</comment>
<dbReference type="InterPro" id="IPR016181">
    <property type="entry name" value="Acyl_CoA_acyltransferase"/>
</dbReference>
<evidence type="ECO:0000256" key="7">
    <source>
        <dbReference type="SAM" id="MobiDB-lite"/>
    </source>
</evidence>
<evidence type="ECO:0000256" key="5">
    <source>
        <dbReference type="ARBA" id="ARBA00023315"/>
    </source>
</evidence>
<reference evidence="8 9" key="1">
    <citation type="submission" date="2018-05" db="EMBL/GenBank/DDBJ databases">
        <title>Brachybacterium sp. M1HQ-2T, whole genome shotgun sequence.</title>
        <authorList>
            <person name="Tuo L."/>
        </authorList>
    </citation>
    <scope>NUCLEOTIDE SEQUENCE [LARGE SCALE GENOMIC DNA]</scope>
    <source>
        <strain evidence="8 9">M1HQ-2</strain>
    </source>
</reference>
<evidence type="ECO:0000256" key="2">
    <source>
        <dbReference type="ARBA" id="ARBA00022679"/>
    </source>
</evidence>
<evidence type="ECO:0000256" key="4">
    <source>
        <dbReference type="ARBA" id="ARBA00022984"/>
    </source>
</evidence>
<dbReference type="Gene3D" id="3.40.630.30">
    <property type="match status" value="2"/>
</dbReference>
<comment type="similarity">
    <text evidence="1">Belongs to the FemABX family.</text>
</comment>
<evidence type="ECO:0000256" key="3">
    <source>
        <dbReference type="ARBA" id="ARBA00022960"/>
    </source>
</evidence>
<dbReference type="GO" id="GO:0008360">
    <property type="term" value="P:regulation of cell shape"/>
    <property type="evidence" value="ECO:0007669"/>
    <property type="project" value="UniProtKB-KW"/>
</dbReference>
<dbReference type="Pfam" id="PF02388">
    <property type="entry name" value="FemAB"/>
    <property type="match status" value="2"/>
</dbReference>
<keyword evidence="5" id="KW-0012">Acyltransferase</keyword>
<keyword evidence="9" id="KW-1185">Reference proteome</keyword>
<evidence type="ECO:0008006" key="10">
    <source>
        <dbReference type="Google" id="ProtNLM"/>
    </source>
</evidence>
<dbReference type="PROSITE" id="PS51191">
    <property type="entry name" value="FEMABX"/>
    <property type="match status" value="1"/>
</dbReference>
<keyword evidence="6" id="KW-0961">Cell wall biogenesis/degradation</keyword>
<evidence type="ECO:0000313" key="9">
    <source>
        <dbReference type="Proteomes" id="UP000245590"/>
    </source>
</evidence>
<proteinExistence type="inferred from homology"/>
<dbReference type="GO" id="GO:0009252">
    <property type="term" value="P:peptidoglycan biosynthetic process"/>
    <property type="evidence" value="ECO:0007669"/>
    <property type="project" value="UniProtKB-KW"/>
</dbReference>
<keyword evidence="3" id="KW-0133">Cell shape</keyword>
<dbReference type="SUPFAM" id="SSF55729">
    <property type="entry name" value="Acyl-CoA N-acyltransferases (Nat)"/>
    <property type="match status" value="2"/>
</dbReference>
<keyword evidence="2" id="KW-0808">Transferase</keyword>
<dbReference type="EMBL" id="QFKX01000003">
    <property type="protein sequence ID" value="PWH06142.1"/>
    <property type="molecule type" value="Genomic_DNA"/>
</dbReference>
<dbReference type="PANTHER" id="PTHR36174:SF1">
    <property type="entry name" value="LIPID II:GLYCINE GLYCYLTRANSFERASE"/>
    <property type="match status" value="1"/>
</dbReference>
<feature type="region of interest" description="Disordered" evidence="7">
    <location>
        <begin position="1"/>
        <end position="22"/>
    </location>
</feature>
<gene>
    <name evidence="8" type="ORF">DEO23_10070</name>
</gene>
<evidence type="ECO:0000256" key="1">
    <source>
        <dbReference type="ARBA" id="ARBA00009943"/>
    </source>
</evidence>
<dbReference type="Proteomes" id="UP000245590">
    <property type="component" value="Unassembled WGS sequence"/>
</dbReference>
<dbReference type="GO" id="GO:0016755">
    <property type="term" value="F:aminoacyltransferase activity"/>
    <property type="evidence" value="ECO:0007669"/>
    <property type="project" value="InterPro"/>
</dbReference>
<dbReference type="InterPro" id="IPR003447">
    <property type="entry name" value="FEMABX"/>
</dbReference>
<organism evidence="8 9">
    <name type="scientific">Brachybacterium endophyticum</name>
    <dbReference type="NCBI Taxonomy" id="2182385"/>
    <lineage>
        <taxon>Bacteria</taxon>
        <taxon>Bacillati</taxon>
        <taxon>Actinomycetota</taxon>
        <taxon>Actinomycetes</taxon>
        <taxon>Micrococcales</taxon>
        <taxon>Dermabacteraceae</taxon>
        <taxon>Brachybacterium</taxon>
    </lineage>
</organism>
<dbReference type="OrthoDB" id="9793335at2"/>
<accession>A0A2U2RJT7</accession>
<keyword evidence="4" id="KW-0573">Peptidoglycan synthesis</keyword>
<name>A0A2U2RJT7_9MICO</name>